<evidence type="ECO:0000313" key="1">
    <source>
        <dbReference type="EMBL" id="TQF02041.1"/>
    </source>
</evidence>
<dbReference type="Proteomes" id="UP000319103">
    <property type="component" value="Unassembled WGS sequence"/>
</dbReference>
<dbReference type="AlphaFoldDB" id="A0A540VZ82"/>
<evidence type="ECO:0000313" key="2">
    <source>
        <dbReference type="Proteomes" id="UP000319103"/>
    </source>
</evidence>
<dbReference type="EMBL" id="VIGB01000003">
    <property type="protein sequence ID" value="TQF02041.1"/>
    <property type="molecule type" value="Genomic_DNA"/>
</dbReference>
<proteinExistence type="predicted"/>
<reference evidence="1 2" key="1">
    <citation type="submission" date="2019-06" db="EMBL/GenBank/DDBJ databases">
        <title>Description of Kitasatospora acidophila sp. nov. isolated from pine grove soil, and reclassification of Streptomyces novaecaesareae to Kitasatospora novaeceasareae comb. nov.</title>
        <authorList>
            <person name="Kim M.J."/>
        </authorList>
    </citation>
    <scope>NUCLEOTIDE SEQUENCE [LARGE SCALE GENOMIC DNA]</scope>
    <source>
        <strain evidence="1 2">MMS16-CNU292</strain>
    </source>
</reference>
<gene>
    <name evidence="1" type="ORF">E6W39_06805</name>
</gene>
<comment type="caution">
    <text evidence="1">The sequence shown here is derived from an EMBL/GenBank/DDBJ whole genome shotgun (WGS) entry which is preliminary data.</text>
</comment>
<accession>A0A540VZ82</accession>
<protein>
    <submittedName>
        <fullName evidence="1">Regulator component</fullName>
    </submittedName>
</protein>
<sequence>MDVSQLRAECEQRLALLNLPHRFGTQQLREAVAALRGKPIVFRQLPPEAGSTAPCGIRVETPTADFLFVERGTSAAHQMHILAHEISHILCDHPGSLALGDNLVESFGFNPTLVQRMSGRTAYTTADEREAELMATLIRRRAYRERLLPAPRPAGADERWDAIFA</sequence>
<organism evidence="1 2">
    <name type="scientific">Kitasatospora acidiphila</name>
    <dbReference type="NCBI Taxonomy" id="2567942"/>
    <lineage>
        <taxon>Bacteria</taxon>
        <taxon>Bacillati</taxon>
        <taxon>Actinomycetota</taxon>
        <taxon>Actinomycetes</taxon>
        <taxon>Kitasatosporales</taxon>
        <taxon>Streptomycetaceae</taxon>
        <taxon>Kitasatospora</taxon>
    </lineage>
</organism>
<name>A0A540VZ82_9ACTN</name>
<dbReference type="RefSeq" id="WP_141632757.1">
    <property type="nucleotide sequence ID" value="NZ_VIGB01000003.1"/>
</dbReference>
<dbReference type="OrthoDB" id="4144896at2"/>
<keyword evidence="2" id="KW-1185">Reference proteome</keyword>